<organism evidence="2">
    <name type="scientific">hydrothermal vent metagenome</name>
    <dbReference type="NCBI Taxonomy" id="652676"/>
    <lineage>
        <taxon>unclassified sequences</taxon>
        <taxon>metagenomes</taxon>
        <taxon>ecological metagenomes</taxon>
    </lineage>
</organism>
<evidence type="ECO:0000259" key="1">
    <source>
        <dbReference type="Pfam" id="PF02036"/>
    </source>
</evidence>
<proteinExistence type="predicted"/>
<reference evidence="2" key="1">
    <citation type="submission" date="2018-06" db="EMBL/GenBank/DDBJ databases">
        <authorList>
            <person name="Zhirakovskaya E."/>
        </authorList>
    </citation>
    <scope>NUCLEOTIDE SEQUENCE</scope>
</reference>
<accession>A0A3B0VVS3</accession>
<protein>
    <submittedName>
        <fullName evidence="2">FIG138517: Putative lipid carrier protein</fullName>
    </submittedName>
</protein>
<evidence type="ECO:0000313" key="2">
    <source>
        <dbReference type="EMBL" id="VAW42547.1"/>
    </source>
</evidence>
<sequence length="169" mass="19259">MNNFATNTTTSTSHKQPLVPGFLSKPVTMVPQKVRTIFIVKALNILLANALQDGELDFLDRLTVSVDIYDAKLKFALGLKHGKLVAATWQEGDDLNLTGCLYDFMLLASRKEDSDTLFFHRRLKMEGNTELGLEIKNLLDGMEVETVRYYKQLNFALYHTTKVFEKLLR</sequence>
<dbReference type="Pfam" id="PF02036">
    <property type="entry name" value="SCP2"/>
    <property type="match status" value="1"/>
</dbReference>
<dbReference type="InterPro" id="IPR003033">
    <property type="entry name" value="SCP2_sterol-bd_dom"/>
</dbReference>
<name>A0A3B0VVS3_9ZZZZ</name>
<dbReference type="AlphaFoldDB" id="A0A3B0VVS3"/>
<feature type="domain" description="SCP2" evidence="1">
    <location>
        <begin position="51"/>
        <end position="140"/>
    </location>
</feature>
<gene>
    <name evidence="2" type="ORF">MNBD_GAMMA01-1044</name>
</gene>
<dbReference type="InterPro" id="IPR036527">
    <property type="entry name" value="SCP2_sterol-bd_dom_sf"/>
</dbReference>
<dbReference type="EMBL" id="UOEW01000366">
    <property type="protein sequence ID" value="VAW42547.1"/>
    <property type="molecule type" value="Genomic_DNA"/>
</dbReference>
<dbReference type="SUPFAM" id="SSF55718">
    <property type="entry name" value="SCP-like"/>
    <property type="match status" value="1"/>
</dbReference>